<dbReference type="PANTHER" id="PTHR38454">
    <property type="entry name" value="INTEGRAL MEMBRANE PROTEIN-RELATED"/>
    <property type="match status" value="1"/>
</dbReference>
<dbReference type="AlphaFoldDB" id="A0A5J4PNI1"/>
<reference evidence="2" key="1">
    <citation type="submission" date="2019-03" db="EMBL/GenBank/DDBJ databases">
        <title>Single cell metagenomics reveals metabolic interactions within the superorganism composed of flagellate Streblomastix strix and complex community of Bacteroidetes bacteria on its surface.</title>
        <authorList>
            <person name="Treitli S.C."/>
            <person name="Kolisko M."/>
            <person name="Husnik F."/>
            <person name="Keeling P."/>
            <person name="Hampl V."/>
        </authorList>
    </citation>
    <scope>NUCLEOTIDE SEQUENCE</scope>
    <source>
        <strain evidence="2">STM</strain>
    </source>
</reference>
<feature type="transmembrane region" description="Helical" evidence="1">
    <location>
        <begin position="63"/>
        <end position="80"/>
    </location>
</feature>
<keyword evidence="1" id="KW-0472">Membrane</keyword>
<keyword evidence="1" id="KW-1133">Transmembrane helix</keyword>
<keyword evidence="1" id="KW-0812">Transmembrane</keyword>
<feature type="non-terminal residue" evidence="2">
    <location>
        <position position="1"/>
    </location>
</feature>
<gene>
    <name evidence="2" type="ORF">EZS27_038257</name>
</gene>
<proteinExistence type="predicted"/>
<evidence type="ECO:0000256" key="1">
    <source>
        <dbReference type="SAM" id="Phobius"/>
    </source>
</evidence>
<organism evidence="2">
    <name type="scientific">termite gut metagenome</name>
    <dbReference type="NCBI Taxonomy" id="433724"/>
    <lineage>
        <taxon>unclassified sequences</taxon>
        <taxon>metagenomes</taxon>
        <taxon>organismal metagenomes</taxon>
    </lineage>
</organism>
<dbReference type="Pfam" id="PF09586">
    <property type="entry name" value="YfhO"/>
    <property type="match status" value="1"/>
</dbReference>
<name>A0A5J4PNI1_9ZZZZ</name>
<dbReference type="EMBL" id="SNRY01007429">
    <property type="protein sequence ID" value="KAA6310438.1"/>
    <property type="molecule type" value="Genomic_DNA"/>
</dbReference>
<accession>A0A5J4PNI1</accession>
<evidence type="ECO:0008006" key="3">
    <source>
        <dbReference type="Google" id="ProtNLM"/>
    </source>
</evidence>
<evidence type="ECO:0000313" key="2">
    <source>
        <dbReference type="EMBL" id="KAA6310438.1"/>
    </source>
</evidence>
<protein>
    <recommendedName>
        <fullName evidence="3">YfhO family protein</fullName>
    </recommendedName>
</protein>
<dbReference type="InterPro" id="IPR018580">
    <property type="entry name" value="Uncharacterised_YfhO"/>
</dbReference>
<comment type="caution">
    <text evidence="2">The sequence shown here is derived from an EMBL/GenBank/DDBJ whole genome shotgun (WGS) entry which is preliminary data.</text>
</comment>
<sequence>SSATDGIVVFSEIYYPGWEATIDGAPVDIARSDYILRAMHVPAGKHTVEMWFTPQSIKITDRIAYGGLVILLVGVIALLVKHGKKVHRTI</sequence>
<dbReference type="PANTHER" id="PTHR38454:SF1">
    <property type="entry name" value="INTEGRAL MEMBRANE PROTEIN"/>
    <property type="match status" value="1"/>
</dbReference>